<dbReference type="RefSeq" id="WP_345531364.1">
    <property type="nucleotide sequence ID" value="NZ_BAABLD010000002.1"/>
</dbReference>
<dbReference type="InterPro" id="IPR025857">
    <property type="entry name" value="MacB_PCD"/>
</dbReference>
<dbReference type="InterPro" id="IPR003838">
    <property type="entry name" value="ABC3_permease_C"/>
</dbReference>
<keyword evidence="2" id="KW-1003">Cell membrane</keyword>
<keyword evidence="3 7" id="KW-0812">Transmembrane</keyword>
<organism evidence="10 11">
    <name type="scientific">Viridibacterium curvum</name>
    <dbReference type="NCBI Taxonomy" id="1101404"/>
    <lineage>
        <taxon>Bacteria</taxon>
        <taxon>Pseudomonadati</taxon>
        <taxon>Pseudomonadota</taxon>
        <taxon>Betaproteobacteria</taxon>
        <taxon>Rhodocyclales</taxon>
        <taxon>Rhodocyclaceae</taxon>
        <taxon>Viridibacterium</taxon>
    </lineage>
</organism>
<accession>A0ABP9QCF2</accession>
<dbReference type="PANTHER" id="PTHR30572">
    <property type="entry name" value="MEMBRANE COMPONENT OF TRANSPORTER-RELATED"/>
    <property type="match status" value="1"/>
</dbReference>
<evidence type="ECO:0000256" key="1">
    <source>
        <dbReference type="ARBA" id="ARBA00004651"/>
    </source>
</evidence>
<reference evidence="11" key="1">
    <citation type="journal article" date="2019" name="Int. J. Syst. Evol. Microbiol.">
        <title>The Global Catalogue of Microorganisms (GCM) 10K type strain sequencing project: providing services to taxonomists for standard genome sequencing and annotation.</title>
        <authorList>
            <consortium name="The Broad Institute Genomics Platform"/>
            <consortium name="The Broad Institute Genome Sequencing Center for Infectious Disease"/>
            <person name="Wu L."/>
            <person name="Ma J."/>
        </authorList>
    </citation>
    <scope>NUCLEOTIDE SEQUENCE [LARGE SCALE GENOMIC DNA]</scope>
    <source>
        <strain evidence="11">JCM 18715</strain>
    </source>
</reference>
<evidence type="ECO:0000256" key="4">
    <source>
        <dbReference type="ARBA" id="ARBA00022989"/>
    </source>
</evidence>
<keyword evidence="4 7" id="KW-1133">Transmembrane helix</keyword>
<evidence type="ECO:0000259" key="8">
    <source>
        <dbReference type="Pfam" id="PF02687"/>
    </source>
</evidence>
<name>A0ABP9QCF2_9RHOO</name>
<feature type="transmembrane region" description="Helical" evidence="7">
    <location>
        <begin position="278"/>
        <end position="305"/>
    </location>
</feature>
<feature type="transmembrane region" description="Helical" evidence="7">
    <location>
        <begin position="370"/>
        <end position="388"/>
    </location>
</feature>
<protein>
    <submittedName>
        <fullName evidence="10">ABC transporter permease</fullName>
    </submittedName>
</protein>
<evidence type="ECO:0000313" key="11">
    <source>
        <dbReference type="Proteomes" id="UP001500547"/>
    </source>
</evidence>
<comment type="caution">
    <text evidence="10">The sequence shown here is derived from an EMBL/GenBank/DDBJ whole genome shotgun (WGS) entry which is preliminary data.</text>
</comment>
<dbReference type="Pfam" id="PF02687">
    <property type="entry name" value="FtsX"/>
    <property type="match status" value="1"/>
</dbReference>
<evidence type="ECO:0000256" key="5">
    <source>
        <dbReference type="ARBA" id="ARBA00023136"/>
    </source>
</evidence>
<dbReference type="EMBL" id="BAABLD010000002">
    <property type="protein sequence ID" value="GAA5159572.1"/>
    <property type="molecule type" value="Genomic_DNA"/>
</dbReference>
<dbReference type="InterPro" id="IPR050250">
    <property type="entry name" value="Macrolide_Exporter_MacB"/>
</dbReference>
<gene>
    <name evidence="10" type="ORF">GCM10025770_06100</name>
</gene>
<comment type="similarity">
    <text evidence="6">Belongs to the ABC-4 integral membrane protein family.</text>
</comment>
<dbReference type="PANTHER" id="PTHR30572:SF4">
    <property type="entry name" value="ABC TRANSPORTER PERMEASE YTRF"/>
    <property type="match status" value="1"/>
</dbReference>
<proteinExistence type="inferred from homology"/>
<dbReference type="Pfam" id="PF12704">
    <property type="entry name" value="MacB_PCD"/>
    <property type="match status" value="1"/>
</dbReference>
<evidence type="ECO:0000259" key="9">
    <source>
        <dbReference type="Pfam" id="PF12704"/>
    </source>
</evidence>
<keyword evidence="5 7" id="KW-0472">Membrane</keyword>
<feature type="domain" description="ABC3 transporter permease C-terminal" evidence="8">
    <location>
        <begin position="285"/>
        <end position="398"/>
    </location>
</feature>
<sequence length="405" mass="43533">MIWNAFLLALREIRRNLLRAFLTTLGIMIGVAAVVTMVTLGKGATRSIQDQVASLGSNLLILRPGRGFSAGTGSGATPDFKLADAEAIAHEIPGIRAVAPSAQRFGSAIFLQQNWSTTGTGVTNDYFSVGNWELAEGRLFTDAEQEGGRAVCILGETIRAKLFAGHDPIGRKMRFRSLTCEIIGTLKPKGQGGFGNDQDDVLFVPLRTMLRRIWTSASAQEIPTIFMSAKDGYNTDEVVADVTQLMRQRRNIQGNQQDNFQIVDTKQIAQTLSGTTQILTALLGAVAAVSLLVGGIGIMNIMLVSVTERTREIGTRLAIGALSREVLLQFLVEAVALSSLGGLIGIGLALGASIGLSNLMNLPFRFEPEINLLAFCFSAGIGVLFGYMPARRAARLDPIEALRHE</sequence>
<keyword evidence="11" id="KW-1185">Reference proteome</keyword>
<comment type="subcellular location">
    <subcellularLocation>
        <location evidence="1">Cell membrane</location>
        <topology evidence="1">Multi-pass membrane protein</topology>
    </subcellularLocation>
</comment>
<feature type="transmembrane region" description="Helical" evidence="7">
    <location>
        <begin position="20"/>
        <end position="41"/>
    </location>
</feature>
<evidence type="ECO:0000256" key="3">
    <source>
        <dbReference type="ARBA" id="ARBA00022692"/>
    </source>
</evidence>
<evidence type="ECO:0000256" key="2">
    <source>
        <dbReference type="ARBA" id="ARBA00022475"/>
    </source>
</evidence>
<feature type="transmembrane region" description="Helical" evidence="7">
    <location>
        <begin position="326"/>
        <end position="350"/>
    </location>
</feature>
<dbReference type="Proteomes" id="UP001500547">
    <property type="component" value="Unassembled WGS sequence"/>
</dbReference>
<evidence type="ECO:0000313" key="10">
    <source>
        <dbReference type="EMBL" id="GAA5159572.1"/>
    </source>
</evidence>
<evidence type="ECO:0000256" key="7">
    <source>
        <dbReference type="SAM" id="Phobius"/>
    </source>
</evidence>
<evidence type="ECO:0000256" key="6">
    <source>
        <dbReference type="ARBA" id="ARBA00038076"/>
    </source>
</evidence>
<feature type="domain" description="MacB-like periplasmic core" evidence="9">
    <location>
        <begin position="21"/>
        <end position="245"/>
    </location>
</feature>